<keyword evidence="2" id="KW-1185">Reference proteome</keyword>
<dbReference type="OrthoDB" id="5596707at2759"/>
<organism evidence="1 2">
    <name type="scientific">Dacryopinax primogenitus (strain DJM 731)</name>
    <name type="common">Brown rot fungus</name>
    <dbReference type="NCBI Taxonomy" id="1858805"/>
    <lineage>
        <taxon>Eukaryota</taxon>
        <taxon>Fungi</taxon>
        <taxon>Dikarya</taxon>
        <taxon>Basidiomycota</taxon>
        <taxon>Agaricomycotina</taxon>
        <taxon>Dacrymycetes</taxon>
        <taxon>Dacrymycetales</taxon>
        <taxon>Dacrymycetaceae</taxon>
        <taxon>Dacryopinax</taxon>
    </lineage>
</organism>
<evidence type="ECO:0000313" key="1">
    <source>
        <dbReference type="EMBL" id="EJU01694.1"/>
    </source>
</evidence>
<gene>
    <name evidence="1" type="ORF">DACRYDRAFT_25766</name>
</gene>
<dbReference type="InterPro" id="IPR021109">
    <property type="entry name" value="Peptidase_aspartic_dom_sf"/>
</dbReference>
<dbReference type="GeneID" id="63689336"/>
<dbReference type="Proteomes" id="UP000030653">
    <property type="component" value="Unassembled WGS sequence"/>
</dbReference>
<name>M5FYX4_DACPD</name>
<feature type="non-terminal residue" evidence="1">
    <location>
        <position position="1"/>
    </location>
</feature>
<dbReference type="EMBL" id="JH795863">
    <property type="protein sequence ID" value="EJU01694.1"/>
    <property type="molecule type" value="Genomic_DNA"/>
</dbReference>
<dbReference type="CDD" id="cd00303">
    <property type="entry name" value="retropepsin_like"/>
    <property type="match status" value="1"/>
</dbReference>
<dbReference type="Gene3D" id="2.40.70.10">
    <property type="entry name" value="Acid Proteases"/>
    <property type="match status" value="1"/>
</dbReference>
<accession>M5FYX4</accession>
<reference evidence="1 2" key="1">
    <citation type="journal article" date="2012" name="Science">
        <title>The Paleozoic origin of enzymatic lignin decomposition reconstructed from 31 fungal genomes.</title>
        <authorList>
            <person name="Floudas D."/>
            <person name="Binder M."/>
            <person name="Riley R."/>
            <person name="Barry K."/>
            <person name="Blanchette R.A."/>
            <person name="Henrissat B."/>
            <person name="Martinez A.T."/>
            <person name="Otillar R."/>
            <person name="Spatafora J.W."/>
            <person name="Yadav J.S."/>
            <person name="Aerts A."/>
            <person name="Benoit I."/>
            <person name="Boyd A."/>
            <person name="Carlson A."/>
            <person name="Copeland A."/>
            <person name="Coutinho P.M."/>
            <person name="de Vries R.P."/>
            <person name="Ferreira P."/>
            <person name="Findley K."/>
            <person name="Foster B."/>
            <person name="Gaskell J."/>
            <person name="Glotzer D."/>
            <person name="Gorecki P."/>
            <person name="Heitman J."/>
            <person name="Hesse C."/>
            <person name="Hori C."/>
            <person name="Igarashi K."/>
            <person name="Jurgens J.A."/>
            <person name="Kallen N."/>
            <person name="Kersten P."/>
            <person name="Kohler A."/>
            <person name="Kuees U."/>
            <person name="Kumar T.K.A."/>
            <person name="Kuo A."/>
            <person name="LaButti K."/>
            <person name="Larrondo L.F."/>
            <person name="Lindquist E."/>
            <person name="Ling A."/>
            <person name="Lombard V."/>
            <person name="Lucas S."/>
            <person name="Lundell T."/>
            <person name="Martin R."/>
            <person name="McLaughlin D.J."/>
            <person name="Morgenstern I."/>
            <person name="Morin E."/>
            <person name="Murat C."/>
            <person name="Nagy L.G."/>
            <person name="Nolan M."/>
            <person name="Ohm R.A."/>
            <person name="Patyshakuliyeva A."/>
            <person name="Rokas A."/>
            <person name="Ruiz-Duenas F.J."/>
            <person name="Sabat G."/>
            <person name="Salamov A."/>
            <person name="Samejima M."/>
            <person name="Schmutz J."/>
            <person name="Slot J.C."/>
            <person name="St John F."/>
            <person name="Stenlid J."/>
            <person name="Sun H."/>
            <person name="Sun S."/>
            <person name="Syed K."/>
            <person name="Tsang A."/>
            <person name="Wiebenga A."/>
            <person name="Young D."/>
            <person name="Pisabarro A."/>
            <person name="Eastwood D.C."/>
            <person name="Martin F."/>
            <person name="Cullen D."/>
            <person name="Grigoriev I.V."/>
            <person name="Hibbett D.S."/>
        </authorList>
    </citation>
    <scope>NUCLEOTIDE SEQUENCE [LARGE SCALE GENOMIC DNA]</scope>
    <source>
        <strain evidence="1 2">DJM-731 SS1</strain>
    </source>
</reference>
<protein>
    <submittedName>
        <fullName evidence="1">Uncharacterized protein</fullName>
    </submittedName>
</protein>
<dbReference type="STRING" id="1858805.M5FYX4"/>
<sequence length="109" mass="11739">IPCILNGGSGIVGISEQCCKQIGLAYTPVKGWQMESANGLVNQLLGHIPKLCIGISGLNFYIQALVLPNPPFHLLLSCPFHVLASCVTQTYTDGKQKIQIMCPNSQQTI</sequence>
<dbReference type="RefSeq" id="XP_040628591.1">
    <property type="nucleotide sequence ID" value="XM_040774274.1"/>
</dbReference>
<dbReference type="OMA" id="YMEKAMN"/>
<evidence type="ECO:0000313" key="2">
    <source>
        <dbReference type="Proteomes" id="UP000030653"/>
    </source>
</evidence>
<proteinExistence type="predicted"/>
<dbReference type="AlphaFoldDB" id="M5FYX4"/>
<feature type="non-terminal residue" evidence="1">
    <location>
        <position position="109"/>
    </location>
</feature>
<dbReference type="HOGENOM" id="CLU_003921_8_2_1"/>